<reference evidence="3" key="1">
    <citation type="submission" date="2017-03" db="EMBL/GenBank/DDBJ databases">
        <title>Phytopthora megakarya and P. palmivora, two closely related causual agents of cacao black pod achieved similar genome size and gene model numbers by different mechanisms.</title>
        <authorList>
            <person name="Ali S."/>
            <person name="Shao J."/>
            <person name="Larry D.J."/>
            <person name="Kronmiller B."/>
            <person name="Shen D."/>
            <person name="Strem M.D."/>
            <person name="Melnick R.L."/>
            <person name="Guiltinan M.J."/>
            <person name="Tyler B.M."/>
            <person name="Meinhardt L.W."/>
            <person name="Bailey B.A."/>
        </authorList>
    </citation>
    <scope>NUCLEOTIDE SEQUENCE [LARGE SCALE GENOMIC DNA]</scope>
    <source>
        <strain evidence="3">zdho120</strain>
    </source>
</reference>
<evidence type="ECO:0000313" key="2">
    <source>
        <dbReference type="EMBL" id="OWZ18408.1"/>
    </source>
</evidence>
<comment type="caution">
    <text evidence="2">The sequence shown here is derived from an EMBL/GenBank/DDBJ whole genome shotgun (WGS) entry which is preliminary data.</text>
</comment>
<accession>A0A225WMA8</accession>
<keyword evidence="3" id="KW-1185">Reference proteome</keyword>
<dbReference type="EMBL" id="NBNE01000591">
    <property type="protein sequence ID" value="OWZ18408.1"/>
    <property type="molecule type" value="Genomic_DNA"/>
</dbReference>
<dbReference type="Proteomes" id="UP000198211">
    <property type="component" value="Unassembled WGS sequence"/>
</dbReference>
<evidence type="ECO:0000313" key="3">
    <source>
        <dbReference type="Proteomes" id="UP000198211"/>
    </source>
</evidence>
<feature type="compositionally biased region" description="Basic and acidic residues" evidence="1">
    <location>
        <begin position="135"/>
        <end position="147"/>
    </location>
</feature>
<feature type="compositionally biased region" description="Basic and acidic residues" evidence="1">
    <location>
        <begin position="168"/>
        <end position="178"/>
    </location>
</feature>
<feature type="compositionally biased region" description="Basic and acidic residues" evidence="1">
    <location>
        <begin position="98"/>
        <end position="113"/>
    </location>
</feature>
<sequence length="195" mass="21745">MLERYARYQQLNPAVRTEGGTTGRLSCELDEYEPSSRGTVSLLMAMDMDAHAYPSPTALVDWTASEAGTELQRWKRKLKTAFGSKDVAGGSTRRRKTESREHSVAKDAEEDHQAVFGSAEQSPYFHDSHMGTPRSENRKARVAREAEQTESTANTRPGTGRTSSRRQGPADDSSRDECNTFYQDDDENDTTTELA</sequence>
<feature type="compositionally biased region" description="Low complexity" evidence="1">
    <location>
        <begin position="155"/>
        <end position="167"/>
    </location>
</feature>
<dbReference type="AlphaFoldDB" id="A0A225WMA8"/>
<organism evidence="2 3">
    <name type="scientific">Phytophthora megakarya</name>
    <dbReference type="NCBI Taxonomy" id="4795"/>
    <lineage>
        <taxon>Eukaryota</taxon>
        <taxon>Sar</taxon>
        <taxon>Stramenopiles</taxon>
        <taxon>Oomycota</taxon>
        <taxon>Peronosporomycetes</taxon>
        <taxon>Peronosporales</taxon>
        <taxon>Peronosporaceae</taxon>
        <taxon>Phytophthora</taxon>
    </lineage>
</organism>
<evidence type="ECO:0000256" key="1">
    <source>
        <dbReference type="SAM" id="MobiDB-lite"/>
    </source>
</evidence>
<evidence type="ECO:0008006" key="4">
    <source>
        <dbReference type="Google" id="ProtNLM"/>
    </source>
</evidence>
<dbReference type="OrthoDB" id="10554453at2759"/>
<gene>
    <name evidence="2" type="ORF">PHMEG_0007503</name>
</gene>
<feature type="compositionally biased region" description="Acidic residues" evidence="1">
    <location>
        <begin position="183"/>
        <end position="195"/>
    </location>
</feature>
<name>A0A225WMA8_9STRA</name>
<feature type="region of interest" description="Disordered" evidence="1">
    <location>
        <begin position="85"/>
        <end position="195"/>
    </location>
</feature>
<protein>
    <recommendedName>
        <fullName evidence="4">Eukaryotic/viral aspartic protease</fullName>
    </recommendedName>
</protein>
<proteinExistence type="predicted"/>